<dbReference type="OrthoDB" id="2348945at2759"/>
<feature type="compositionally biased region" description="Low complexity" evidence="1">
    <location>
        <begin position="237"/>
        <end position="255"/>
    </location>
</feature>
<proteinExistence type="predicted"/>
<dbReference type="AlphaFoldDB" id="A0A4S4M7M6"/>
<sequence length="568" mass="60620">MDNPQHYQPLSHALHPPLVREPHYSTFSASGQTYPPNGTQREEEEEEEEDVEEELDEHHRDASAHSSPENRTTTGPAASINPSTNTIATSASQSHLAVNLDDPDSPQQKRRPGRPKGSRNRKPRDSGGKPQHAFHNYPPPPGGAPSLPGVTPQNQQYYEFQWRVLNLCAEFYVAAEELVKGTPSMVIAQSYQMGPSNKMDPLQMLGEAKRICDQLLQNPSQLAGQVPPSVYSTVPYPQPQQQPTVSASASNSASSMITNPQSFTMPLTMSQGSHPSAPMAPVYAALYPTPPPARYPTAPYYPYAPVGGSYYAAPPPQQPPTPVSAPPQYSTPNPGGVTSTINMSTASVGSASGAWAEEETERLKKLAEQSRTSGTSTDIDWDWVVGQWGNTRTRHQILLKATSLGLKESTTRGVKRRRDADTTPGAAGETASPRPVAPNPPSTSTGAAAPSVSPAQSHATTSTPSAHQSPAAQHRPPSSQAQPQSTSSTPASSRPATAAAPPPPPASNMPWPMPTVAASNSPVITSSTITQADPQRGSYYRAQKPSSHGPSSSHQFVYQPNGARENRS</sequence>
<feature type="region of interest" description="Disordered" evidence="1">
    <location>
        <begin position="313"/>
        <end position="377"/>
    </location>
</feature>
<name>A0A4S4M7M6_9AGAM</name>
<feature type="compositionally biased region" description="Acidic residues" evidence="1">
    <location>
        <begin position="42"/>
        <end position="55"/>
    </location>
</feature>
<feature type="compositionally biased region" description="Polar residues" evidence="1">
    <location>
        <begin position="453"/>
        <end position="467"/>
    </location>
</feature>
<comment type="caution">
    <text evidence="2">The sequence shown here is derived from an EMBL/GenBank/DDBJ whole genome shotgun (WGS) entry which is preliminary data.</text>
</comment>
<organism evidence="2 3">
    <name type="scientific">Bondarzewia mesenterica</name>
    <dbReference type="NCBI Taxonomy" id="1095465"/>
    <lineage>
        <taxon>Eukaryota</taxon>
        <taxon>Fungi</taxon>
        <taxon>Dikarya</taxon>
        <taxon>Basidiomycota</taxon>
        <taxon>Agaricomycotina</taxon>
        <taxon>Agaricomycetes</taxon>
        <taxon>Russulales</taxon>
        <taxon>Bondarzewiaceae</taxon>
        <taxon>Bondarzewia</taxon>
    </lineage>
</organism>
<reference evidence="2 3" key="1">
    <citation type="submission" date="2019-02" db="EMBL/GenBank/DDBJ databases">
        <title>Genome sequencing of the rare red list fungi Bondarzewia mesenterica.</title>
        <authorList>
            <person name="Buettner E."/>
            <person name="Kellner H."/>
        </authorList>
    </citation>
    <scope>NUCLEOTIDE SEQUENCE [LARGE SCALE GENOMIC DNA]</scope>
    <source>
        <strain evidence="2 3">DSM 108281</strain>
    </source>
</reference>
<accession>A0A4S4M7M6</accession>
<feature type="compositionally biased region" description="Polar residues" evidence="1">
    <location>
        <begin position="25"/>
        <end position="39"/>
    </location>
</feature>
<feature type="compositionally biased region" description="Pro residues" evidence="1">
    <location>
        <begin position="500"/>
        <end position="513"/>
    </location>
</feature>
<gene>
    <name evidence="2" type="ORF">EW146_g227</name>
</gene>
<protein>
    <recommendedName>
        <fullName evidence="4">Myb-like domain-containing protein</fullName>
    </recommendedName>
</protein>
<feature type="compositionally biased region" description="Polar residues" evidence="1">
    <location>
        <begin position="544"/>
        <end position="558"/>
    </location>
</feature>
<dbReference type="EMBL" id="SGPL01000005">
    <property type="protein sequence ID" value="THH21302.1"/>
    <property type="molecule type" value="Genomic_DNA"/>
</dbReference>
<feature type="compositionally biased region" description="Polar residues" evidence="1">
    <location>
        <begin position="331"/>
        <end position="350"/>
    </location>
</feature>
<feature type="compositionally biased region" description="Polar residues" evidence="1">
    <location>
        <begin position="64"/>
        <end position="96"/>
    </location>
</feature>
<feature type="compositionally biased region" description="Low complexity" evidence="1">
    <location>
        <begin position="468"/>
        <end position="499"/>
    </location>
</feature>
<evidence type="ECO:0000313" key="3">
    <source>
        <dbReference type="Proteomes" id="UP000310158"/>
    </source>
</evidence>
<evidence type="ECO:0000313" key="2">
    <source>
        <dbReference type="EMBL" id="THH21302.1"/>
    </source>
</evidence>
<evidence type="ECO:0008006" key="4">
    <source>
        <dbReference type="Google" id="ProtNLM"/>
    </source>
</evidence>
<feature type="region of interest" description="Disordered" evidence="1">
    <location>
        <begin position="237"/>
        <end position="264"/>
    </location>
</feature>
<keyword evidence="3" id="KW-1185">Reference proteome</keyword>
<feature type="region of interest" description="Disordered" evidence="1">
    <location>
        <begin position="407"/>
        <end position="568"/>
    </location>
</feature>
<feature type="region of interest" description="Disordered" evidence="1">
    <location>
        <begin position="1"/>
        <end position="150"/>
    </location>
</feature>
<feature type="compositionally biased region" description="Basic residues" evidence="1">
    <location>
        <begin position="108"/>
        <end position="122"/>
    </location>
</feature>
<evidence type="ECO:0000256" key="1">
    <source>
        <dbReference type="SAM" id="MobiDB-lite"/>
    </source>
</evidence>
<feature type="compositionally biased region" description="Polar residues" evidence="1">
    <location>
        <begin position="517"/>
        <end position="533"/>
    </location>
</feature>
<feature type="compositionally biased region" description="Pro residues" evidence="1">
    <location>
        <begin position="313"/>
        <end position="325"/>
    </location>
</feature>
<dbReference type="Proteomes" id="UP000310158">
    <property type="component" value="Unassembled WGS sequence"/>
</dbReference>